<protein>
    <recommendedName>
        <fullName evidence="2">Eukaryotic translation initiation factor 5</fullName>
    </recommendedName>
</protein>
<evidence type="ECO:0000256" key="8">
    <source>
        <dbReference type="SAM" id="MobiDB-lite"/>
    </source>
</evidence>
<dbReference type="PROSITE" id="PS51363">
    <property type="entry name" value="W2"/>
    <property type="match status" value="1"/>
</dbReference>
<keyword evidence="6" id="KW-0648">Protein biosynthesis</keyword>
<evidence type="ECO:0000256" key="5">
    <source>
        <dbReference type="ARBA" id="ARBA00022741"/>
    </source>
</evidence>
<dbReference type="FunFam" id="1.25.40.180:FF:000018">
    <property type="entry name" value="eukaryotic translation initiation factor 5"/>
    <property type="match status" value="1"/>
</dbReference>
<dbReference type="EMBL" id="DS469558">
    <property type="protein sequence ID" value="EDO43054.1"/>
    <property type="molecule type" value="Genomic_DNA"/>
</dbReference>
<dbReference type="Proteomes" id="UP000001593">
    <property type="component" value="Unassembled WGS sequence"/>
</dbReference>
<dbReference type="AlphaFoldDB" id="A7RZU8"/>
<dbReference type="Pfam" id="PF01873">
    <property type="entry name" value="eIF-5_eIF-2B"/>
    <property type="match status" value="1"/>
</dbReference>
<dbReference type="Gene3D" id="3.30.30.170">
    <property type="match status" value="1"/>
</dbReference>
<keyword evidence="3" id="KW-0396">Initiation factor</keyword>
<evidence type="ECO:0000256" key="4">
    <source>
        <dbReference type="ARBA" id="ARBA00022553"/>
    </source>
</evidence>
<dbReference type="SUPFAM" id="SSF48371">
    <property type="entry name" value="ARM repeat"/>
    <property type="match status" value="1"/>
</dbReference>
<keyword evidence="7" id="KW-0342">GTP-binding</keyword>
<dbReference type="SMART" id="SM00653">
    <property type="entry name" value="eIF2B_5"/>
    <property type="match status" value="1"/>
</dbReference>
<evidence type="ECO:0000313" key="11">
    <source>
        <dbReference type="Proteomes" id="UP000001593"/>
    </source>
</evidence>
<dbReference type="GO" id="GO:0005092">
    <property type="term" value="F:GDP-dissociation inhibitor activity"/>
    <property type="evidence" value="ECO:0000318"/>
    <property type="project" value="GO_Central"/>
</dbReference>
<evidence type="ECO:0000256" key="7">
    <source>
        <dbReference type="ARBA" id="ARBA00023134"/>
    </source>
</evidence>
<keyword evidence="5" id="KW-0547">Nucleotide-binding</keyword>
<dbReference type="InterPro" id="IPR002735">
    <property type="entry name" value="Transl_init_fac_IF2/IF5_dom"/>
</dbReference>
<reference evidence="10 11" key="1">
    <citation type="journal article" date="2007" name="Science">
        <title>Sea anemone genome reveals ancestral eumetazoan gene repertoire and genomic organization.</title>
        <authorList>
            <person name="Putnam N.H."/>
            <person name="Srivastava M."/>
            <person name="Hellsten U."/>
            <person name="Dirks B."/>
            <person name="Chapman J."/>
            <person name="Salamov A."/>
            <person name="Terry A."/>
            <person name="Shapiro H."/>
            <person name="Lindquist E."/>
            <person name="Kapitonov V.V."/>
            <person name="Jurka J."/>
            <person name="Genikhovich G."/>
            <person name="Grigoriev I.V."/>
            <person name="Lucas S.M."/>
            <person name="Steele R.E."/>
            <person name="Finnerty J.R."/>
            <person name="Technau U."/>
            <person name="Martindale M.Q."/>
            <person name="Rokhsar D.S."/>
        </authorList>
    </citation>
    <scope>NUCLEOTIDE SEQUENCE [LARGE SCALE GENOMIC DNA]</scope>
    <source>
        <strain evidence="11">CH2 X CH6</strain>
    </source>
</reference>
<dbReference type="OMA" id="YRYKMEK"/>
<evidence type="ECO:0000259" key="9">
    <source>
        <dbReference type="PROSITE" id="PS51363"/>
    </source>
</evidence>
<dbReference type="Gene3D" id="1.25.40.180">
    <property type="match status" value="1"/>
</dbReference>
<feature type="compositionally biased region" description="Polar residues" evidence="8">
    <location>
        <begin position="165"/>
        <end position="179"/>
    </location>
</feature>
<dbReference type="InterPro" id="IPR016189">
    <property type="entry name" value="Transl_init_fac_IF2/IF5_N"/>
</dbReference>
<dbReference type="PhylomeDB" id="A7RZU8"/>
<dbReference type="SMART" id="SM00515">
    <property type="entry name" value="eIF5C"/>
    <property type="match status" value="1"/>
</dbReference>
<evidence type="ECO:0000256" key="6">
    <source>
        <dbReference type="ARBA" id="ARBA00022917"/>
    </source>
</evidence>
<dbReference type="PANTHER" id="PTHR23001">
    <property type="entry name" value="EUKARYOTIC TRANSLATION INITIATION FACTOR"/>
    <property type="match status" value="1"/>
</dbReference>
<evidence type="ECO:0000256" key="1">
    <source>
        <dbReference type="ARBA" id="ARBA00010397"/>
    </source>
</evidence>
<dbReference type="STRING" id="45351.A7RZU8"/>
<dbReference type="InterPro" id="IPR003307">
    <property type="entry name" value="W2_domain"/>
</dbReference>
<proteinExistence type="inferred from homology"/>
<dbReference type="eggNOG" id="KOG2767">
    <property type="taxonomic scope" value="Eukaryota"/>
</dbReference>
<dbReference type="HOGENOM" id="CLU_026663_1_0_1"/>
<dbReference type="GO" id="GO:0003743">
    <property type="term" value="F:translation initiation factor activity"/>
    <property type="evidence" value="ECO:0000318"/>
    <property type="project" value="GO_Central"/>
</dbReference>
<organism evidence="10 11">
    <name type="scientific">Nematostella vectensis</name>
    <name type="common">Starlet sea anemone</name>
    <dbReference type="NCBI Taxonomy" id="45351"/>
    <lineage>
        <taxon>Eukaryota</taxon>
        <taxon>Metazoa</taxon>
        <taxon>Cnidaria</taxon>
        <taxon>Anthozoa</taxon>
        <taxon>Hexacorallia</taxon>
        <taxon>Actiniaria</taxon>
        <taxon>Edwardsiidae</taxon>
        <taxon>Nematostella</taxon>
    </lineage>
</organism>
<dbReference type="InterPro" id="IPR045196">
    <property type="entry name" value="IF2/IF5"/>
</dbReference>
<dbReference type="SUPFAM" id="SSF100966">
    <property type="entry name" value="Translation initiation factor 2 beta, aIF2beta, N-terminal domain"/>
    <property type="match status" value="1"/>
</dbReference>
<evidence type="ECO:0000256" key="2">
    <source>
        <dbReference type="ARBA" id="ARBA00018059"/>
    </source>
</evidence>
<keyword evidence="4" id="KW-0597">Phosphoprotein</keyword>
<dbReference type="PANTHER" id="PTHR23001:SF7">
    <property type="entry name" value="EUKARYOTIC TRANSLATION INITIATION FACTOR 5"/>
    <property type="match status" value="1"/>
</dbReference>
<dbReference type="SUPFAM" id="SSF75689">
    <property type="entry name" value="Zinc-binding domain of translation initiation factor 2 beta"/>
    <property type="match status" value="1"/>
</dbReference>
<dbReference type="GO" id="GO:0001732">
    <property type="term" value="P:formation of cytoplasmic translation initiation complex"/>
    <property type="evidence" value="ECO:0000318"/>
    <property type="project" value="GO_Central"/>
</dbReference>
<dbReference type="FunFam" id="2.20.25.350:FF:000001">
    <property type="entry name" value="Eukaryotic translation initiation factor 5"/>
    <property type="match status" value="1"/>
</dbReference>
<dbReference type="FunFam" id="3.30.30.170:FF:000002">
    <property type="entry name" value="Eukaryotic translation initiation factor 5"/>
    <property type="match status" value="1"/>
</dbReference>
<dbReference type="GO" id="GO:0071074">
    <property type="term" value="F:eukaryotic initiation factor eIF2 binding"/>
    <property type="evidence" value="ECO:0000318"/>
    <property type="project" value="GO_Central"/>
</dbReference>
<comment type="similarity">
    <text evidence="1">Belongs to the eIF-2-beta/eIF-5 family.</text>
</comment>
<keyword evidence="11" id="KW-1185">Reference proteome</keyword>
<sequence length="439" mass="50338">MALVNVNRKNMDQFYRYKMPKLIAKVEGKGNGIKTVIVNMPDIAKALSRPPSYPTKYFGCELGAQTQIDLKNERYIVNGAHQADKLQEILDGFIERFVLCSSCENPETVLVVDTRKERIGQNCKACGHQGFINLQHRLITYICRNPPTGETGTPDKKERRKKNQNGESSPTHTENQTNGVDKFDIPEINNHVSGSTTTIHASAEDDWCVDTSEAAVQRRMEDLTSGVKGLTFTDDLERPEEQRFNMLYEFVKSKKELGKVDMTGKEIVAEAERLDVRDKAVLAISEIMFDAHMLKQIPKYRMIFLRFVNENHKAQKYLLGAFEMLVGKSYPKELMPKAAHILKALYDNDLIEEEIVLQWAEKVSKKYVSKEISTQIHEKVKPFVHWLKEAEEEESSEEEDEEEDDDLVYDNKAEQLKVVVEKQPQQAIEEDEDFDIDAI</sequence>
<dbReference type="Pfam" id="PF02020">
    <property type="entry name" value="W2"/>
    <property type="match status" value="1"/>
</dbReference>
<dbReference type="InterPro" id="IPR016190">
    <property type="entry name" value="Transl_init_fac_IF2/IF5_Zn-bd"/>
</dbReference>
<dbReference type="GO" id="GO:0005829">
    <property type="term" value="C:cytosol"/>
    <property type="evidence" value="ECO:0000318"/>
    <property type="project" value="GO_Central"/>
</dbReference>
<gene>
    <name evidence="10" type="ORF">NEMVEDRAFT_v1g99103</name>
</gene>
<dbReference type="Gene3D" id="2.20.25.350">
    <property type="match status" value="1"/>
</dbReference>
<feature type="region of interest" description="Disordered" evidence="8">
    <location>
        <begin position="144"/>
        <end position="191"/>
    </location>
</feature>
<dbReference type="InParanoid" id="A7RZU8"/>
<name>A7RZU8_NEMVE</name>
<feature type="domain" description="W2" evidence="9">
    <location>
        <begin position="237"/>
        <end position="397"/>
    </location>
</feature>
<dbReference type="CDD" id="cd11561">
    <property type="entry name" value="W2_eIF5"/>
    <property type="match status" value="1"/>
</dbReference>
<dbReference type="GO" id="GO:0005525">
    <property type="term" value="F:GTP binding"/>
    <property type="evidence" value="ECO:0007669"/>
    <property type="project" value="UniProtKB-KW"/>
</dbReference>
<evidence type="ECO:0000256" key="3">
    <source>
        <dbReference type="ARBA" id="ARBA00022540"/>
    </source>
</evidence>
<dbReference type="InterPro" id="IPR016024">
    <property type="entry name" value="ARM-type_fold"/>
</dbReference>
<accession>A7RZU8</accession>
<evidence type="ECO:0000313" key="10">
    <source>
        <dbReference type="EMBL" id="EDO43054.1"/>
    </source>
</evidence>